<proteinExistence type="predicted"/>
<name>A0A2N7VY25_9BURK</name>
<dbReference type="Proteomes" id="UP000235616">
    <property type="component" value="Unassembled WGS sequence"/>
</dbReference>
<dbReference type="InterPro" id="IPR048200">
    <property type="entry name" value="HrpD5-like"/>
</dbReference>
<keyword evidence="1" id="KW-0472">Membrane</keyword>
<dbReference type="CDD" id="cd00060">
    <property type="entry name" value="FHA"/>
    <property type="match status" value="1"/>
</dbReference>
<evidence type="ECO:0000313" key="3">
    <source>
        <dbReference type="Proteomes" id="UP000235616"/>
    </source>
</evidence>
<comment type="caution">
    <text evidence="2">The sequence shown here is derived from an EMBL/GenBank/DDBJ whole genome shotgun (WGS) entry which is preliminary data.</text>
</comment>
<keyword evidence="3" id="KW-1185">Reference proteome</keyword>
<evidence type="ECO:0000256" key="1">
    <source>
        <dbReference type="SAM" id="Phobius"/>
    </source>
</evidence>
<organism evidence="2 3">
    <name type="scientific">Trinickia dabaoshanensis</name>
    <dbReference type="NCBI Taxonomy" id="564714"/>
    <lineage>
        <taxon>Bacteria</taxon>
        <taxon>Pseudomonadati</taxon>
        <taxon>Pseudomonadota</taxon>
        <taxon>Betaproteobacteria</taxon>
        <taxon>Burkholderiales</taxon>
        <taxon>Burkholderiaceae</taxon>
        <taxon>Trinickia</taxon>
    </lineage>
</organism>
<dbReference type="NCBIfam" id="NF041525">
    <property type="entry name" value="HrpD5"/>
    <property type="match status" value="1"/>
</dbReference>
<reference evidence="2 3" key="1">
    <citation type="submission" date="2018-01" db="EMBL/GenBank/DDBJ databases">
        <title>Whole genome analyses suggest that Burkholderia sensu lato contains two further novel genera in the rhizoxinica-symbiotica group Mycetohabitans gen. nov., and Trinickia gen. nov.: implications for the evolution of diazotrophy and nodulation in the Burkholderiaceae.</title>
        <authorList>
            <person name="Estrada-de los Santos P."/>
            <person name="Palmer M."/>
            <person name="Chavez-Ramirez B."/>
            <person name="Beukes C."/>
            <person name="Steenkamp E.T."/>
            <person name="Hirsch A.M."/>
            <person name="Manyaka P."/>
            <person name="Maluk M."/>
            <person name="Lafos M."/>
            <person name="Crook M."/>
            <person name="Gross E."/>
            <person name="Simon M.F."/>
            <person name="Bueno dos Reis Junior F."/>
            <person name="Poole P.S."/>
            <person name="Venter S.N."/>
            <person name="James E.K."/>
        </authorList>
    </citation>
    <scope>NUCLEOTIDE SEQUENCE [LARGE SCALE GENOMIC DNA]</scope>
    <source>
        <strain evidence="2 3">GIMN1.004</strain>
    </source>
</reference>
<feature type="transmembrane region" description="Helical" evidence="1">
    <location>
        <begin position="142"/>
        <end position="164"/>
    </location>
</feature>
<evidence type="ECO:0000313" key="2">
    <source>
        <dbReference type="EMBL" id="PMS22057.1"/>
    </source>
</evidence>
<accession>A0A2N7VY25</accession>
<dbReference type="EMBL" id="PNYA01000004">
    <property type="protein sequence ID" value="PMS22057.1"/>
    <property type="molecule type" value="Genomic_DNA"/>
</dbReference>
<dbReference type="RefSeq" id="WP_102644457.1">
    <property type="nucleotide sequence ID" value="NZ_PNYA01000004.1"/>
</dbReference>
<gene>
    <name evidence="2" type="ORF">C0Z18_05945</name>
</gene>
<protein>
    <submittedName>
        <fullName evidence="2">Uncharacterized protein</fullName>
    </submittedName>
</protein>
<sequence>MTKEIRLLTGRHAGARVTLNALPTVIGNDEQSDIQISDWDQHAMQVLRRDDGALIIVSGEASGEAIVMDDFKPHRFGNVVLCAGDADAQWPSDIELLETLLSPSSAPAPDPASAPMALMASHELAPASGPAPGTGARRGLHAAAVAGIALMAIGCAGIALPAVLHPRGRNALEVPPPAPTAATVQRVLDRLHASDVTVTQTGARFAVVGIVPDSAHDATLRTALEAVAPGKIVWRLGCADQIARDLAESLHEPALKVGYLGRREFEVTGVARNATAVRETLDRMSTDLAPMVTRIDQRFALNDAFAAPANVESALAVDALQYVEASDGTKQFIDSHTETH</sequence>
<keyword evidence="1" id="KW-0812">Transmembrane</keyword>
<keyword evidence="1" id="KW-1133">Transmembrane helix</keyword>
<dbReference type="OrthoDB" id="5995712at2"/>
<dbReference type="AlphaFoldDB" id="A0A2N7VY25"/>